<gene>
    <name evidence="1" type="ORF">GBAR_LOCUS18263</name>
</gene>
<keyword evidence="2" id="KW-1185">Reference proteome</keyword>
<dbReference type="EMBL" id="CASHTH010002594">
    <property type="protein sequence ID" value="CAI8032290.1"/>
    <property type="molecule type" value="Genomic_DNA"/>
</dbReference>
<dbReference type="AlphaFoldDB" id="A0AA35WZC8"/>
<evidence type="ECO:0000313" key="2">
    <source>
        <dbReference type="Proteomes" id="UP001174909"/>
    </source>
</evidence>
<reference evidence="1" key="1">
    <citation type="submission" date="2023-03" db="EMBL/GenBank/DDBJ databases">
        <authorList>
            <person name="Steffen K."/>
            <person name="Cardenas P."/>
        </authorList>
    </citation>
    <scope>NUCLEOTIDE SEQUENCE</scope>
</reference>
<comment type="caution">
    <text evidence="1">The sequence shown here is derived from an EMBL/GenBank/DDBJ whole genome shotgun (WGS) entry which is preliminary data.</text>
</comment>
<proteinExistence type="predicted"/>
<accession>A0AA35WZC8</accession>
<evidence type="ECO:0000313" key="1">
    <source>
        <dbReference type="EMBL" id="CAI8032290.1"/>
    </source>
</evidence>
<organism evidence="1 2">
    <name type="scientific">Geodia barretti</name>
    <name type="common">Barrett's horny sponge</name>
    <dbReference type="NCBI Taxonomy" id="519541"/>
    <lineage>
        <taxon>Eukaryota</taxon>
        <taxon>Metazoa</taxon>
        <taxon>Porifera</taxon>
        <taxon>Demospongiae</taxon>
        <taxon>Heteroscleromorpha</taxon>
        <taxon>Tetractinellida</taxon>
        <taxon>Astrophorina</taxon>
        <taxon>Geodiidae</taxon>
        <taxon>Geodia</taxon>
    </lineage>
</organism>
<dbReference type="Proteomes" id="UP001174909">
    <property type="component" value="Unassembled WGS sequence"/>
</dbReference>
<protein>
    <submittedName>
        <fullName evidence="1">Uncharacterized protein</fullName>
    </submittedName>
</protein>
<name>A0AA35WZC8_GEOBA</name>
<sequence length="34" mass="3868">MSPSRVMHSIFRATKDLVMTCIPGRSLKTVLEMM</sequence>